<dbReference type="AlphaFoldDB" id="A0A0K2UD92"/>
<sequence length="53" mass="6490">MSTSTIKGTFRHSHQERKSDVVHIFEMFPFNKELHFVVSFIHSRKMSWNYTFR</sequence>
<reference evidence="1" key="1">
    <citation type="submission" date="2014-05" db="EMBL/GenBank/DDBJ databases">
        <authorList>
            <person name="Chronopoulou M."/>
        </authorList>
    </citation>
    <scope>NUCLEOTIDE SEQUENCE</scope>
    <source>
        <tissue evidence="1">Whole organism</tissue>
    </source>
</reference>
<name>A0A0K2UD92_LEPSM</name>
<organism evidence="1">
    <name type="scientific">Lepeophtheirus salmonis</name>
    <name type="common">Salmon louse</name>
    <name type="synonym">Caligus salmonis</name>
    <dbReference type="NCBI Taxonomy" id="72036"/>
    <lineage>
        <taxon>Eukaryota</taxon>
        <taxon>Metazoa</taxon>
        <taxon>Ecdysozoa</taxon>
        <taxon>Arthropoda</taxon>
        <taxon>Crustacea</taxon>
        <taxon>Multicrustacea</taxon>
        <taxon>Hexanauplia</taxon>
        <taxon>Copepoda</taxon>
        <taxon>Siphonostomatoida</taxon>
        <taxon>Caligidae</taxon>
        <taxon>Lepeophtheirus</taxon>
    </lineage>
</organism>
<accession>A0A0K2UD92</accession>
<dbReference type="EMBL" id="HACA01018863">
    <property type="protein sequence ID" value="CDW36224.1"/>
    <property type="molecule type" value="Transcribed_RNA"/>
</dbReference>
<evidence type="ECO:0000313" key="1">
    <source>
        <dbReference type="EMBL" id="CDW36224.1"/>
    </source>
</evidence>
<proteinExistence type="predicted"/>
<protein>
    <submittedName>
        <fullName evidence="1">Uncharacterized protein</fullName>
    </submittedName>
</protein>